<dbReference type="HOGENOM" id="CLU_1662525_0_0_1"/>
<dbReference type="AlphaFoldDB" id="B0WS32"/>
<evidence type="ECO:0000256" key="1">
    <source>
        <dbReference type="SAM" id="MobiDB-lite"/>
    </source>
</evidence>
<keyword evidence="4" id="KW-1185">Reference proteome</keyword>
<proteinExistence type="predicted"/>
<organism>
    <name type="scientific">Culex quinquefasciatus</name>
    <name type="common">Southern house mosquito</name>
    <name type="synonym">Culex pungens</name>
    <dbReference type="NCBI Taxonomy" id="7176"/>
    <lineage>
        <taxon>Eukaryota</taxon>
        <taxon>Metazoa</taxon>
        <taxon>Ecdysozoa</taxon>
        <taxon>Arthropoda</taxon>
        <taxon>Hexapoda</taxon>
        <taxon>Insecta</taxon>
        <taxon>Pterygota</taxon>
        <taxon>Neoptera</taxon>
        <taxon>Endopterygota</taxon>
        <taxon>Diptera</taxon>
        <taxon>Nematocera</taxon>
        <taxon>Culicoidea</taxon>
        <taxon>Culicidae</taxon>
        <taxon>Culicinae</taxon>
        <taxon>Culicini</taxon>
        <taxon>Culex</taxon>
        <taxon>Culex</taxon>
    </lineage>
</organism>
<accession>B0WS32</accession>
<protein>
    <submittedName>
        <fullName evidence="2 3">Uncharacterized protein</fullName>
    </submittedName>
</protein>
<dbReference type="OrthoDB" id="441329at2759"/>
<dbReference type="Proteomes" id="UP000002320">
    <property type="component" value="Unassembled WGS sequence"/>
</dbReference>
<dbReference type="VEuPathDB" id="VectorBase:CQUJHB005311"/>
<sequence>MKRESECHTTLLSADDQPGWGPFRDPTHPPNRNRNIPTASKVYSHVDSVQVMAADAAMDTTCPSPELGDSRKRPLDDGTLDDGTSKRSHFSTNGPRPHQLPPVQNEKPGQVDRKLSWRLHCFLEVGSLDHGFVCPLCLSLSVFNESVQLHCNNNNCYHY</sequence>
<evidence type="ECO:0000313" key="3">
    <source>
        <dbReference type="EnsemblMetazoa" id="CPIJ009718-PA"/>
    </source>
</evidence>
<feature type="region of interest" description="Disordered" evidence="1">
    <location>
        <begin position="56"/>
        <end position="109"/>
    </location>
</feature>
<dbReference type="KEGG" id="cqu:CpipJ_CPIJ009718"/>
<reference evidence="2" key="1">
    <citation type="submission" date="2007-03" db="EMBL/GenBank/DDBJ databases">
        <title>Annotation of Culex pipiens quinquefasciatus.</title>
        <authorList>
            <consortium name="The Broad Institute Genome Sequencing Platform"/>
            <person name="Atkinson P.W."/>
            <person name="Hemingway J."/>
            <person name="Christensen B.M."/>
            <person name="Higgs S."/>
            <person name="Kodira C."/>
            <person name="Hannick L."/>
            <person name="Megy K."/>
            <person name="O'Leary S."/>
            <person name="Pearson M."/>
            <person name="Haas B.J."/>
            <person name="Mauceli E."/>
            <person name="Wortman J.R."/>
            <person name="Lee N.H."/>
            <person name="Guigo R."/>
            <person name="Stanke M."/>
            <person name="Alvarado L."/>
            <person name="Amedeo P."/>
            <person name="Antoine C.H."/>
            <person name="Arensburger P."/>
            <person name="Bidwell S.L."/>
            <person name="Crawford M."/>
            <person name="Camaro F."/>
            <person name="Devon K."/>
            <person name="Engels R."/>
            <person name="Hammond M."/>
            <person name="Howarth C."/>
            <person name="Koehrsen M."/>
            <person name="Lawson D."/>
            <person name="Montgomery P."/>
            <person name="Nene V."/>
            <person name="Nusbaum C."/>
            <person name="Puiu D."/>
            <person name="Romero-Severson J."/>
            <person name="Severson D.W."/>
            <person name="Shumway M."/>
            <person name="Sisk P."/>
            <person name="Stolte C."/>
            <person name="Zeng Q."/>
            <person name="Eisenstadt E."/>
            <person name="Fraser-Liggett C."/>
            <person name="Strausberg R."/>
            <person name="Galagan J."/>
            <person name="Birren B."/>
            <person name="Collins F.H."/>
        </authorList>
    </citation>
    <scope>NUCLEOTIDE SEQUENCE [LARGE SCALE GENOMIC DNA]</scope>
    <source>
        <strain evidence="2">JHB</strain>
    </source>
</reference>
<feature type="region of interest" description="Disordered" evidence="1">
    <location>
        <begin position="1"/>
        <end position="41"/>
    </location>
</feature>
<dbReference type="InParanoid" id="B0WS32"/>
<evidence type="ECO:0000313" key="2">
    <source>
        <dbReference type="EMBL" id="EDS33651.1"/>
    </source>
</evidence>
<name>B0WS32_CULQU</name>
<evidence type="ECO:0000313" key="4">
    <source>
        <dbReference type="Proteomes" id="UP000002320"/>
    </source>
</evidence>
<dbReference type="VEuPathDB" id="VectorBase:CPIJ009718"/>
<dbReference type="EMBL" id="DS232064">
    <property type="protein sequence ID" value="EDS33651.1"/>
    <property type="molecule type" value="Genomic_DNA"/>
</dbReference>
<dbReference type="EnsemblMetazoa" id="CPIJ009718-RA">
    <property type="protein sequence ID" value="CPIJ009718-PA"/>
    <property type="gene ID" value="CPIJ009718"/>
</dbReference>
<reference evidence="3" key="2">
    <citation type="submission" date="2021-02" db="UniProtKB">
        <authorList>
            <consortium name="EnsemblMetazoa"/>
        </authorList>
    </citation>
    <scope>IDENTIFICATION</scope>
    <source>
        <strain evidence="3">JHB</strain>
    </source>
</reference>
<gene>
    <name evidence="3" type="primary">6042391</name>
    <name evidence="2" type="ORF">CpipJ_CPIJ009718</name>
</gene>